<sequence>MGTTVYETDRHCDTGLNVDAESKSVETGDITTPKRTSSQQNDDEEAVCTEAISTYTVTVARGIINTMYACGSSGQTEDEEDEIEHLGTDDPNSHVYQSVDEDDIENRRQARMDGENGPQPNDKKQDTTLPIKARKNASGLRNNPMYASGGHVRDKDSFKTCCLELSRSCLLRGVIITVVVTALIGSTFLTVLHLTSKFEKETGTHLGLTTRIYQSEVHAWNTSYVTTFPQANVTAALQSSSPVTYVTGQKTTKNPKTEDILRIKEVVTQDSSWVVNSTGTPYVNDGVKYDAGKALDGDIETYWNPIRTAQFYNNWLIVLDLAAPTTLTSIAVIHWGHTNHDIAKFKLQKSEAVCPYNWEDVVYITDVQGGTDQHQQFGGFQETARYWRFVVTRTHTGWQPWLNELYLYPITTHCQVGDGASYRGTVSVTDTGITCQRWDSQTPHGHDMTPADYVSSGLEQNYCRNPDGEAGVWCYTMDPSTRWTYCKVPVCAARSVRCPVGYRLIARTCIKLDFRLKSYQTAEAACKREGAGLAMPKTKELDVALRILVRTEGHRQSFWFGLKNKRGFLLHQRNWQWADGSSLGNYKSWNPGEPSFTFKSSCVLYCSGLSGCPMWDAEYCDKIRRFICQTPLT</sequence>
<gene>
    <name evidence="8" type="primary">LPA</name>
    <name evidence="8" type="ORF">BLAG_LOCUS10104</name>
</gene>
<dbReference type="OrthoDB" id="10179673at2759"/>
<evidence type="ECO:0000313" key="8">
    <source>
        <dbReference type="EMBL" id="CAH1248802.1"/>
    </source>
</evidence>
<keyword evidence="5" id="KW-0812">Transmembrane</keyword>
<dbReference type="Gene3D" id="3.10.100.10">
    <property type="entry name" value="Mannose-Binding Protein A, subunit A"/>
    <property type="match status" value="1"/>
</dbReference>
<dbReference type="GO" id="GO:0004175">
    <property type="term" value="F:endopeptidase activity"/>
    <property type="evidence" value="ECO:0007669"/>
    <property type="project" value="TreeGrafter"/>
</dbReference>
<dbReference type="Gene3D" id="2.60.120.260">
    <property type="entry name" value="Galactose-binding domain-like"/>
    <property type="match status" value="1"/>
</dbReference>
<dbReference type="SUPFAM" id="SSF57440">
    <property type="entry name" value="Kringle-like"/>
    <property type="match status" value="1"/>
</dbReference>
<evidence type="ECO:0000259" key="7">
    <source>
        <dbReference type="PROSITE" id="PS50070"/>
    </source>
</evidence>
<dbReference type="CDD" id="cd00108">
    <property type="entry name" value="KR"/>
    <property type="match status" value="1"/>
</dbReference>
<dbReference type="Pfam" id="PF00059">
    <property type="entry name" value="Lectin_C"/>
    <property type="match status" value="1"/>
</dbReference>
<evidence type="ECO:0000256" key="2">
    <source>
        <dbReference type="ARBA" id="ARBA00023157"/>
    </source>
</evidence>
<dbReference type="EMBL" id="OV696702">
    <property type="protein sequence ID" value="CAH1248802.1"/>
    <property type="molecule type" value="Genomic_DNA"/>
</dbReference>
<dbReference type="PANTHER" id="PTHR24261:SF7">
    <property type="entry name" value="KRINGLE DOMAIN-CONTAINING PROTEIN"/>
    <property type="match status" value="1"/>
</dbReference>
<dbReference type="PANTHER" id="PTHR24261">
    <property type="entry name" value="PLASMINOGEN-RELATED"/>
    <property type="match status" value="1"/>
</dbReference>
<keyword evidence="5" id="KW-0472">Membrane</keyword>
<dbReference type="GO" id="GO:0005102">
    <property type="term" value="F:signaling receptor binding"/>
    <property type="evidence" value="ECO:0007669"/>
    <property type="project" value="TreeGrafter"/>
</dbReference>
<dbReference type="InterPro" id="IPR018056">
    <property type="entry name" value="Kringle_CS"/>
</dbReference>
<feature type="compositionally biased region" description="Basic and acidic residues" evidence="4">
    <location>
        <begin position="105"/>
        <end position="114"/>
    </location>
</feature>
<dbReference type="InterPro" id="IPR008979">
    <property type="entry name" value="Galactose-bd-like_sf"/>
</dbReference>
<keyword evidence="9" id="KW-1185">Reference proteome</keyword>
<accession>A0A8J9Z838</accession>
<organism evidence="8 9">
    <name type="scientific">Branchiostoma lanceolatum</name>
    <name type="common">Common lancelet</name>
    <name type="synonym">Amphioxus lanceolatum</name>
    <dbReference type="NCBI Taxonomy" id="7740"/>
    <lineage>
        <taxon>Eukaryota</taxon>
        <taxon>Metazoa</taxon>
        <taxon>Chordata</taxon>
        <taxon>Cephalochordata</taxon>
        <taxon>Leptocardii</taxon>
        <taxon>Amphioxiformes</taxon>
        <taxon>Branchiostomatidae</taxon>
        <taxon>Branchiostoma</taxon>
    </lineage>
</organism>
<dbReference type="GO" id="GO:0005615">
    <property type="term" value="C:extracellular space"/>
    <property type="evidence" value="ECO:0007669"/>
    <property type="project" value="TreeGrafter"/>
</dbReference>
<feature type="domain" description="Kringle" evidence="7">
    <location>
        <begin position="413"/>
        <end position="491"/>
    </location>
</feature>
<dbReference type="AlphaFoldDB" id="A0A8J9Z838"/>
<dbReference type="FunFam" id="2.40.20.10:FF:000020">
    <property type="entry name" value="Uncharacterized protein"/>
    <property type="match status" value="1"/>
</dbReference>
<dbReference type="PROSITE" id="PS00021">
    <property type="entry name" value="KRINGLE_1"/>
    <property type="match status" value="1"/>
</dbReference>
<dbReference type="Pfam" id="PF00754">
    <property type="entry name" value="F5_F8_type_C"/>
    <property type="match status" value="1"/>
</dbReference>
<evidence type="ECO:0000256" key="1">
    <source>
        <dbReference type="ARBA" id="ARBA00022572"/>
    </source>
</evidence>
<reference evidence="8" key="1">
    <citation type="submission" date="2022-01" db="EMBL/GenBank/DDBJ databases">
        <authorList>
            <person name="Braso-Vives M."/>
        </authorList>
    </citation>
    <scope>NUCLEOTIDE SEQUENCE</scope>
</reference>
<dbReference type="InterPro" id="IPR000421">
    <property type="entry name" value="FA58C"/>
</dbReference>
<dbReference type="PRINTS" id="PR00018">
    <property type="entry name" value="KRINGLE"/>
</dbReference>
<dbReference type="Gene3D" id="2.40.20.10">
    <property type="entry name" value="Plasminogen Kringle 4"/>
    <property type="match status" value="1"/>
</dbReference>
<evidence type="ECO:0000259" key="6">
    <source>
        <dbReference type="PROSITE" id="PS50041"/>
    </source>
</evidence>
<dbReference type="SUPFAM" id="SSF49785">
    <property type="entry name" value="Galactose-binding domain-like"/>
    <property type="match status" value="1"/>
</dbReference>
<proteinExistence type="predicted"/>
<dbReference type="InterPro" id="IPR001304">
    <property type="entry name" value="C-type_lectin-like"/>
</dbReference>
<dbReference type="InterPro" id="IPR000001">
    <property type="entry name" value="Kringle"/>
</dbReference>
<dbReference type="InterPro" id="IPR016186">
    <property type="entry name" value="C-type_lectin-like/link_sf"/>
</dbReference>
<protein>
    <submittedName>
        <fullName evidence="8">LPA protein</fullName>
    </submittedName>
</protein>
<feature type="disulfide bond" evidence="3">
    <location>
        <begin position="435"/>
        <end position="474"/>
    </location>
</feature>
<dbReference type="PROSITE" id="PS50041">
    <property type="entry name" value="C_TYPE_LECTIN_2"/>
    <property type="match status" value="1"/>
</dbReference>
<dbReference type="SMART" id="SM00034">
    <property type="entry name" value="CLECT"/>
    <property type="match status" value="1"/>
</dbReference>
<dbReference type="InterPro" id="IPR013806">
    <property type="entry name" value="Kringle-like"/>
</dbReference>
<dbReference type="PROSITE" id="PS50070">
    <property type="entry name" value="KRINGLE_2"/>
    <property type="match status" value="1"/>
</dbReference>
<feature type="disulfide bond" evidence="3">
    <location>
        <begin position="414"/>
        <end position="491"/>
    </location>
</feature>
<dbReference type="Proteomes" id="UP000838412">
    <property type="component" value="Chromosome 17"/>
</dbReference>
<feature type="region of interest" description="Disordered" evidence="4">
    <location>
        <begin position="71"/>
        <end position="148"/>
    </location>
</feature>
<keyword evidence="2 3" id="KW-1015">Disulfide bond</keyword>
<dbReference type="InterPro" id="IPR016187">
    <property type="entry name" value="CTDL_fold"/>
</dbReference>
<feature type="compositionally biased region" description="Polar residues" evidence="4">
    <location>
        <begin position="29"/>
        <end position="40"/>
    </location>
</feature>
<evidence type="ECO:0000256" key="4">
    <source>
        <dbReference type="SAM" id="MobiDB-lite"/>
    </source>
</evidence>
<evidence type="ECO:0000256" key="3">
    <source>
        <dbReference type="PROSITE-ProRule" id="PRU00121"/>
    </source>
</evidence>
<feature type="domain" description="C-type lectin" evidence="6">
    <location>
        <begin position="505"/>
        <end position="629"/>
    </location>
</feature>
<dbReference type="SUPFAM" id="SSF56436">
    <property type="entry name" value="C-type lectin-like"/>
    <property type="match status" value="1"/>
</dbReference>
<dbReference type="SMART" id="SM00130">
    <property type="entry name" value="KR"/>
    <property type="match status" value="1"/>
</dbReference>
<feature type="disulfide bond" evidence="3">
    <location>
        <begin position="463"/>
        <end position="486"/>
    </location>
</feature>
<dbReference type="InterPro" id="IPR050759">
    <property type="entry name" value="Serine_protease_kringle"/>
</dbReference>
<feature type="transmembrane region" description="Helical" evidence="5">
    <location>
        <begin position="170"/>
        <end position="192"/>
    </location>
</feature>
<name>A0A8J9Z838_BRALA</name>
<feature type="region of interest" description="Disordered" evidence="4">
    <location>
        <begin position="16"/>
        <end position="45"/>
    </location>
</feature>
<dbReference type="Pfam" id="PF00051">
    <property type="entry name" value="Kringle"/>
    <property type="match status" value="1"/>
</dbReference>
<evidence type="ECO:0000256" key="5">
    <source>
        <dbReference type="SAM" id="Phobius"/>
    </source>
</evidence>
<keyword evidence="5" id="KW-1133">Transmembrane helix</keyword>
<keyword evidence="1 3" id="KW-0420">Kringle</keyword>
<evidence type="ECO:0000313" key="9">
    <source>
        <dbReference type="Proteomes" id="UP000838412"/>
    </source>
</evidence>
<dbReference type="InterPro" id="IPR038178">
    <property type="entry name" value="Kringle_sf"/>
</dbReference>
<dbReference type="CDD" id="cd00037">
    <property type="entry name" value="CLECT"/>
    <property type="match status" value="1"/>
</dbReference>